<keyword evidence="3" id="KW-1185">Reference proteome</keyword>
<gene>
    <name evidence="2" type="ORF">DC366_13570</name>
</gene>
<reference evidence="2 3" key="1">
    <citation type="submission" date="2018-04" db="EMBL/GenBank/DDBJ databases">
        <title>Pelagivirga bohaiensis gen. nov., sp. nov., a bacterium isolated from the Bohai Sea.</title>
        <authorList>
            <person name="Ji X."/>
        </authorList>
    </citation>
    <scope>NUCLEOTIDE SEQUENCE [LARGE SCALE GENOMIC DNA]</scope>
    <source>
        <strain evidence="2 3">BH-SD19</strain>
    </source>
</reference>
<feature type="compositionally biased region" description="Basic and acidic residues" evidence="1">
    <location>
        <begin position="67"/>
        <end position="79"/>
    </location>
</feature>
<protein>
    <submittedName>
        <fullName evidence="2">Uncharacterized protein</fullName>
    </submittedName>
</protein>
<evidence type="ECO:0000256" key="1">
    <source>
        <dbReference type="SAM" id="MobiDB-lite"/>
    </source>
</evidence>
<accession>A0A2T7G4S4</accession>
<feature type="region of interest" description="Disordered" evidence="1">
    <location>
        <begin position="47"/>
        <end position="79"/>
    </location>
</feature>
<dbReference type="Proteomes" id="UP000244446">
    <property type="component" value="Unassembled WGS sequence"/>
</dbReference>
<evidence type="ECO:0000313" key="2">
    <source>
        <dbReference type="EMBL" id="PVA09415.1"/>
    </source>
</evidence>
<name>A0A2T7G4S4_9RHOB</name>
<evidence type="ECO:0000313" key="3">
    <source>
        <dbReference type="Proteomes" id="UP000244446"/>
    </source>
</evidence>
<proteinExistence type="predicted"/>
<dbReference type="AlphaFoldDB" id="A0A2T7G4S4"/>
<dbReference type="RefSeq" id="WP_108692768.1">
    <property type="nucleotide sequence ID" value="NZ_QCYH01000008.1"/>
</dbReference>
<comment type="caution">
    <text evidence="2">The sequence shown here is derived from an EMBL/GenBank/DDBJ whole genome shotgun (WGS) entry which is preliminary data.</text>
</comment>
<sequence>MAAFYGKDYQNGYRAAVDPVTARLRTEQLRRALRVAATLGGGDASHRVSGLSGQILDDGDSGGEGARVIDPEGEDPRTR</sequence>
<organism evidence="2 3">
    <name type="scientific">Pelagivirga sediminicola</name>
    <dbReference type="NCBI Taxonomy" id="2170575"/>
    <lineage>
        <taxon>Bacteria</taxon>
        <taxon>Pseudomonadati</taxon>
        <taxon>Pseudomonadota</taxon>
        <taxon>Alphaproteobacteria</taxon>
        <taxon>Rhodobacterales</taxon>
        <taxon>Paracoccaceae</taxon>
        <taxon>Pelagivirga</taxon>
    </lineage>
</organism>
<dbReference type="EMBL" id="QCYH01000008">
    <property type="protein sequence ID" value="PVA09415.1"/>
    <property type="molecule type" value="Genomic_DNA"/>
</dbReference>